<proteinExistence type="predicted"/>
<name>A0ABD5W9M9_9EURY</name>
<dbReference type="Gene3D" id="2.30.110.10">
    <property type="entry name" value="Electron Transport, Fmn-binding Protein, Chain A"/>
    <property type="match status" value="1"/>
</dbReference>
<dbReference type="RefSeq" id="WP_284033563.1">
    <property type="nucleotide sequence ID" value="NZ_CP126155.1"/>
</dbReference>
<protein>
    <submittedName>
        <fullName evidence="1">Pyridoxamine 5'-phosphate oxidase family protein</fullName>
    </submittedName>
</protein>
<evidence type="ECO:0000313" key="2">
    <source>
        <dbReference type="Proteomes" id="UP001596461"/>
    </source>
</evidence>
<accession>A0ABD5W9M9</accession>
<dbReference type="AlphaFoldDB" id="A0ABD5W9M9"/>
<reference evidence="1 2" key="1">
    <citation type="journal article" date="2019" name="Int. J. Syst. Evol. Microbiol.">
        <title>The Global Catalogue of Microorganisms (GCM) 10K type strain sequencing project: providing services to taxonomists for standard genome sequencing and annotation.</title>
        <authorList>
            <consortium name="The Broad Institute Genomics Platform"/>
            <consortium name="The Broad Institute Genome Sequencing Center for Infectious Disease"/>
            <person name="Wu L."/>
            <person name="Ma J."/>
        </authorList>
    </citation>
    <scope>NUCLEOTIDE SEQUENCE [LARGE SCALE GENOMIC DNA]</scope>
    <source>
        <strain evidence="1 2">DT31</strain>
    </source>
</reference>
<dbReference type="InterPro" id="IPR024747">
    <property type="entry name" value="Pyridox_Oxase-rel"/>
</dbReference>
<comment type="caution">
    <text evidence="1">The sequence shown here is derived from an EMBL/GenBank/DDBJ whole genome shotgun (WGS) entry which is preliminary data.</text>
</comment>
<sequence length="151" mass="16130">MDTPDAVTMSDAERDEFLGDGGVGVLSFATDADESGAPHSVPVSYGYDGVENAFYFRLAVGADSEKPPLPDRPVTFVTYDDVDDVWHSVVAAGRLVPTDDDAVATAALEGLSRVGIPLVDAFGRPTAEVQFEFYRLDPDSLTGRREASVEV</sequence>
<dbReference type="Pfam" id="PF12900">
    <property type="entry name" value="Pyridox_ox_2"/>
    <property type="match status" value="1"/>
</dbReference>
<gene>
    <name evidence="1" type="ORF">ACFQL9_03170</name>
</gene>
<evidence type="ECO:0000313" key="1">
    <source>
        <dbReference type="EMBL" id="MFC7068629.1"/>
    </source>
</evidence>
<organism evidence="1 2">
    <name type="scientific">Halobaculum lipolyticum</name>
    <dbReference type="NCBI Taxonomy" id="3032001"/>
    <lineage>
        <taxon>Archaea</taxon>
        <taxon>Methanobacteriati</taxon>
        <taxon>Methanobacteriota</taxon>
        <taxon>Stenosarchaea group</taxon>
        <taxon>Halobacteria</taxon>
        <taxon>Halobacteriales</taxon>
        <taxon>Haloferacaceae</taxon>
        <taxon>Halobaculum</taxon>
    </lineage>
</organism>
<dbReference type="Proteomes" id="UP001596461">
    <property type="component" value="Unassembled WGS sequence"/>
</dbReference>
<dbReference type="GeneID" id="81126853"/>
<dbReference type="InterPro" id="IPR012349">
    <property type="entry name" value="Split_barrel_FMN-bd"/>
</dbReference>
<dbReference type="EMBL" id="JBHTAH010000002">
    <property type="protein sequence ID" value="MFC7068629.1"/>
    <property type="molecule type" value="Genomic_DNA"/>
</dbReference>
<keyword evidence="2" id="KW-1185">Reference proteome</keyword>
<dbReference type="SUPFAM" id="SSF50475">
    <property type="entry name" value="FMN-binding split barrel"/>
    <property type="match status" value="1"/>
</dbReference>